<dbReference type="EC" id="2.4.1.-" evidence="2"/>
<dbReference type="AlphaFoldDB" id="A0AAW9D020"/>
<name>A0AAW9D020_BURTH</name>
<gene>
    <name evidence="2" type="ORF">C7S16_2381</name>
</gene>
<sequence length="191" mass="21175">MRILFHINDFGRGGTETALLAWLNALDRRVFEVGLSVTYPTPDLTIWCAKAIPPDVALQVLAPQPWMHVLHQRERVRKLHGGEKLLHKASTHALIRPIVARRFLRLARGYDVVCDFDFSLRRIAGGGASRGSASAITASPRASATRARRTWRAAFVSMSVTRRSRCSRPPCGAKPSRSSRIPASSSPHCRT</sequence>
<feature type="compositionally biased region" description="Low complexity" evidence="1">
    <location>
        <begin position="175"/>
        <end position="191"/>
    </location>
</feature>
<dbReference type="GO" id="GO:0016757">
    <property type="term" value="F:glycosyltransferase activity"/>
    <property type="evidence" value="ECO:0007669"/>
    <property type="project" value="UniProtKB-KW"/>
</dbReference>
<keyword evidence="2" id="KW-0808">Transferase</keyword>
<protein>
    <submittedName>
        <fullName evidence="2">Glycosyl transferase, group 1 family domain protein</fullName>
        <ecNumber evidence="2">2.4.1.-</ecNumber>
    </submittedName>
</protein>
<comment type="caution">
    <text evidence="2">The sequence shown here is derived from an EMBL/GenBank/DDBJ whole genome shotgun (WGS) entry which is preliminary data.</text>
</comment>
<proteinExistence type="predicted"/>
<reference evidence="2" key="1">
    <citation type="submission" date="2018-08" db="EMBL/GenBank/DDBJ databases">
        <title>Identification of Burkholderia cepacia strains that express a Burkholderia pseudomallei-like capsular polysaccharide.</title>
        <authorList>
            <person name="Burtnick M.N."/>
            <person name="Vongsouvath M."/>
            <person name="Newton P."/>
            <person name="Wuthiekanun V."/>
            <person name="Limmathurotsakul D."/>
            <person name="Brett P.J."/>
            <person name="Chantratita N."/>
            <person name="Dance D.A."/>
        </authorList>
    </citation>
    <scope>NUCLEOTIDE SEQUENCE</scope>
    <source>
        <strain evidence="2">SBXCC001</strain>
    </source>
</reference>
<keyword evidence="2" id="KW-0328">Glycosyltransferase</keyword>
<evidence type="ECO:0000313" key="2">
    <source>
        <dbReference type="EMBL" id="MDW9256260.1"/>
    </source>
</evidence>
<dbReference type="Proteomes" id="UP001272137">
    <property type="component" value="Unassembled WGS sequence"/>
</dbReference>
<organism evidence="2 3">
    <name type="scientific">Burkholderia thailandensis</name>
    <dbReference type="NCBI Taxonomy" id="57975"/>
    <lineage>
        <taxon>Bacteria</taxon>
        <taxon>Pseudomonadati</taxon>
        <taxon>Pseudomonadota</taxon>
        <taxon>Betaproteobacteria</taxon>
        <taxon>Burkholderiales</taxon>
        <taxon>Burkholderiaceae</taxon>
        <taxon>Burkholderia</taxon>
        <taxon>pseudomallei group</taxon>
    </lineage>
</organism>
<dbReference type="EMBL" id="QXCT01000002">
    <property type="protein sequence ID" value="MDW9256260.1"/>
    <property type="molecule type" value="Genomic_DNA"/>
</dbReference>
<accession>A0AAW9D020</accession>
<feature type="region of interest" description="Disordered" evidence="1">
    <location>
        <begin position="164"/>
        <end position="191"/>
    </location>
</feature>
<evidence type="ECO:0000313" key="3">
    <source>
        <dbReference type="Proteomes" id="UP001272137"/>
    </source>
</evidence>
<evidence type="ECO:0000256" key="1">
    <source>
        <dbReference type="SAM" id="MobiDB-lite"/>
    </source>
</evidence>